<evidence type="ECO:0000256" key="8">
    <source>
        <dbReference type="ARBA" id="ARBA00023210"/>
    </source>
</evidence>
<dbReference type="GO" id="GO:0000917">
    <property type="term" value="P:division septum assembly"/>
    <property type="evidence" value="ECO:0007669"/>
    <property type="project" value="UniProtKB-KW"/>
</dbReference>
<dbReference type="InterPro" id="IPR019987">
    <property type="entry name" value="GTP-bd_ribosome_bio_YsxC"/>
</dbReference>
<name>A0A516H7H9_9PROT</name>
<dbReference type="HAMAP" id="MF_00321">
    <property type="entry name" value="GTPase_EngB"/>
    <property type="match status" value="1"/>
</dbReference>
<comment type="function">
    <text evidence="10">Necessary for normal cell division and for the maintenance of normal septation.</text>
</comment>
<gene>
    <name evidence="10" type="primary">engB</name>
    <name evidence="12" type="ORF">FNB15_09360</name>
</gene>
<keyword evidence="3 10" id="KW-0132">Cell division</keyword>
<dbReference type="Pfam" id="PF01926">
    <property type="entry name" value="MMR_HSR1"/>
    <property type="match status" value="1"/>
</dbReference>
<keyword evidence="8 10" id="KW-0717">Septation</keyword>
<protein>
    <recommendedName>
        <fullName evidence="10">Probable GTP-binding protein EngB</fullName>
    </recommendedName>
</protein>
<evidence type="ECO:0000256" key="1">
    <source>
        <dbReference type="ARBA" id="ARBA00001946"/>
    </source>
</evidence>
<accession>A0A516H7H9</accession>
<dbReference type="InterPro" id="IPR030393">
    <property type="entry name" value="G_ENGB_dom"/>
</dbReference>
<dbReference type="NCBIfam" id="TIGR03598">
    <property type="entry name" value="GTPase_YsxC"/>
    <property type="match status" value="1"/>
</dbReference>
<dbReference type="PANTHER" id="PTHR11649">
    <property type="entry name" value="MSS1/TRME-RELATED GTP-BINDING PROTEIN"/>
    <property type="match status" value="1"/>
</dbReference>
<evidence type="ECO:0000256" key="3">
    <source>
        <dbReference type="ARBA" id="ARBA00022618"/>
    </source>
</evidence>
<evidence type="ECO:0000313" key="12">
    <source>
        <dbReference type="EMBL" id="QDO99710.1"/>
    </source>
</evidence>
<organism evidence="12 13">
    <name type="scientific">Ferrovibrio terrae</name>
    <dbReference type="NCBI Taxonomy" id="2594003"/>
    <lineage>
        <taxon>Bacteria</taxon>
        <taxon>Pseudomonadati</taxon>
        <taxon>Pseudomonadota</taxon>
        <taxon>Alphaproteobacteria</taxon>
        <taxon>Rhodospirillales</taxon>
        <taxon>Rhodospirillaceae</taxon>
        <taxon>Ferrovibrio</taxon>
    </lineage>
</organism>
<evidence type="ECO:0000256" key="2">
    <source>
        <dbReference type="ARBA" id="ARBA00009638"/>
    </source>
</evidence>
<comment type="similarity">
    <text evidence="2 10">Belongs to the TRAFAC class TrmE-Era-EngA-EngB-Septin-like GTPase superfamily. EngB GTPase family.</text>
</comment>
<evidence type="ECO:0000256" key="7">
    <source>
        <dbReference type="ARBA" id="ARBA00023134"/>
    </source>
</evidence>
<comment type="cofactor">
    <cofactor evidence="1">
        <name>Mg(2+)</name>
        <dbReference type="ChEBI" id="CHEBI:18420"/>
    </cofactor>
</comment>
<dbReference type="InterPro" id="IPR027417">
    <property type="entry name" value="P-loop_NTPase"/>
</dbReference>
<dbReference type="CDD" id="cd01876">
    <property type="entry name" value="YihA_EngB"/>
    <property type="match status" value="1"/>
</dbReference>
<keyword evidence="9 10" id="KW-0131">Cell cycle</keyword>
<dbReference type="GO" id="GO:0005525">
    <property type="term" value="F:GTP binding"/>
    <property type="evidence" value="ECO:0007669"/>
    <property type="project" value="UniProtKB-UniRule"/>
</dbReference>
<dbReference type="SUPFAM" id="SSF52540">
    <property type="entry name" value="P-loop containing nucleoside triphosphate hydrolases"/>
    <property type="match status" value="1"/>
</dbReference>
<evidence type="ECO:0000313" key="13">
    <source>
        <dbReference type="Proteomes" id="UP000317496"/>
    </source>
</evidence>
<dbReference type="PANTHER" id="PTHR11649:SF13">
    <property type="entry name" value="ENGB-TYPE G DOMAIN-CONTAINING PROTEIN"/>
    <property type="match status" value="1"/>
</dbReference>
<keyword evidence="5 10" id="KW-0547">Nucleotide-binding</keyword>
<evidence type="ECO:0000256" key="9">
    <source>
        <dbReference type="ARBA" id="ARBA00023306"/>
    </source>
</evidence>
<keyword evidence="13" id="KW-1185">Reference proteome</keyword>
<keyword evidence="4" id="KW-0479">Metal-binding</keyword>
<dbReference type="GO" id="GO:0005829">
    <property type="term" value="C:cytosol"/>
    <property type="evidence" value="ECO:0007669"/>
    <property type="project" value="TreeGrafter"/>
</dbReference>
<evidence type="ECO:0000259" key="11">
    <source>
        <dbReference type="PROSITE" id="PS51706"/>
    </source>
</evidence>
<dbReference type="PROSITE" id="PS51706">
    <property type="entry name" value="G_ENGB"/>
    <property type="match status" value="1"/>
</dbReference>
<sequence>MPAPDESFTPAALERGRLLFAAQCDFFAGAMTVPQLAPARGPEIAFAGRSNVGKSSLVNALTGRKTLARVSNTPGRTQQLNFFDLNLGAISLVDLPGYGYSSVGKSKAAAWTETTRAYLKGRVELKRVCLLVDSRHGLKPGDEDIMTLLDKSAVIYQVVLTKADKTGPTALAEVKAATAETLKRHVAAHPIIRVTSSETGAGIPELRAELAALAGRDL</sequence>
<keyword evidence="7 10" id="KW-0342">GTP-binding</keyword>
<evidence type="ECO:0000256" key="6">
    <source>
        <dbReference type="ARBA" id="ARBA00022842"/>
    </source>
</evidence>
<dbReference type="GO" id="GO:0046872">
    <property type="term" value="F:metal ion binding"/>
    <property type="evidence" value="ECO:0007669"/>
    <property type="project" value="UniProtKB-KW"/>
</dbReference>
<proteinExistence type="inferred from homology"/>
<dbReference type="EMBL" id="CP041636">
    <property type="protein sequence ID" value="QDO99710.1"/>
    <property type="molecule type" value="Genomic_DNA"/>
</dbReference>
<dbReference type="Proteomes" id="UP000317496">
    <property type="component" value="Chromosome"/>
</dbReference>
<keyword evidence="6" id="KW-0460">Magnesium</keyword>
<dbReference type="Gene3D" id="3.40.50.300">
    <property type="entry name" value="P-loop containing nucleotide triphosphate hydrolases"/>
    <property type="match status" value="1"/>
</dbReference>
<evidence type="ECO:0000256" key="5">
    <source>
        <dbReference type="ARBA" id="ARBA00022741"/>
    </source>
</evidence>
<dbReference type="OrthoDB" id="9804921at2"/>
<reference evidence="12 13" key="1">
    <citation type="submission" date="2019-07" db="EMBL/GenBank/DDBJ databases">
        <title>Genome sequencing for Ferrovibrio sp. K5.</title>
        <authorList>
            <person name="Park S.-J."/>
        </authorList>
    </citation>
    <scope>NUCLEOTIDE SEQUENCE [LARGE SCALE GENOMIC DNA]</scope>
    <source>
        <strain evidence="12 13">K5</strain>
    </source>
</reference>
<evidence type="ECO:0000256" key="10">
    <source>
        <dbReference type="HAMAP-Rule" id="MF_00321"/>
    </source>
</evidence>
<feature type="domain" description="EngB-type G" evidence="11">
    <location>
        <begin position="40"/>
        <end position="216"/>
    </location>
</feature>
<evidence type="ECO:0000256" key="4">
    <source>
        <dbReference type="ARBA" id="ARBA00022723"/>
    </source>
</evidence>
<dbReference type="InterPro" id="IPR006073">
    <property type="entry name" value="GTP-bd"/>
</dbReference>
<dbReference type="KEGG" id="fer:FNB15_09360"/>
<dbReference type="AlphaFoldDB" id="A0A516H7H9"/>